<feature type="compositionally biased region" description="Basic and acidic residues" evidence="1">
    <location>
        <begin position="267"/>
        <end position="276"/>
    </location>
</feature>
<gene>
    <name evidence="2" type="ORF">VTJ49DRAFT_5569</name>
</gene>
<evidence type="ECO:0000256" key="1">
    <source>
        <dbReference type="SAM" id="MobiDB-lite"/>
    </source>
</evidence>
<evidence type="ECO:0000313" key="2">
    <source>
        <dbReference type="EMBL" id="KAL1836097.1"/>
    </source>
</evidence>
<proteinExistence type="predicted"/>
<comment type="caution">
    <text evidence="2">The sequence shown here is derived from an EMBL/GenBank/DDBJ whole genome shotgun (WGS) entry which is preliminary data.</text>
</comment>
<dbReference type="EMBL" id="JAZGSY010000465">
    <property type="protein sequence ID" value="KAL1836097.1"/>
    <property type="molecule type" value="Genomic_DNA"/>
</dbReference>
<name>A0ABR3V2U7_HUMIN</name>
<evidence type="ECO:0000313" key="3">
    <source>
        <dbReference type="Proteomes" id="UP001583172"/>
    </source>
</evidence>
<accession>A0ABR3V2U7</accession>
<sequence>MFEVDWAEPECEKVGQRKERKKLERELRQKDDDSVRSSQTTTTSSRASTSSDRNHFGFFGTLRRKKSSAPPTISKERGSSLANSAKVSLLPPVASKSTIDGSEPSSLTATDRSSKESMMSKLTHLTIPTLSSPRAAHTSAPSTPVDATPSQTVKGGQQAVVMTEARSTPHTVYIRREDGTFVPTNIYSQDDEESTSELINYWFNALQSPSQVQLQPGSPGLPRKDYSLAPPSAYSVPRTPTQVPATPTRRPSKRPPIPPRNPTRLKLRADDPDDWKTPAEWTRLAEMRNQAAGSAGEIGGWIPKSLGKRREERMCPDVVYPETWI</sequence>
<feature type="compositionally biased region" description="Polar residues" evidence="1">
    <location>
        <begin position="95"/>
        <end position="111"/>
    </location>
</feature>
<dbReference type="Proteomes" id="UP001583172">
    <property type="component" value="Unassembled WGS sequence"/>
</dbReference>
<feature type="region of interest" description="Disordered" evidence="1">
    <location>
        <begin position="211"/>
        <end position="276"/>
    </location>
</feature>
<protein>
    <submittedName>
        <fullName evidence="2">Uncharacterized protein</fullName>
    </submittedName>
</protein>
<reference evidence="2 3" key="1">
    <citation type="journal article" date="2024" name="Commun. Biol.">
        <title>Comparative genomic analysis of thermophilic fungi reveals convergent evolutionary adaptations and gene losses.</title>
        <authorList>
            <person name="Steindorff A.S."/>
            <person name="Aguilar-Pontes M.V."/>
            <person name="Robinson A.J."/>
            <person name="Andreopoulos B."/>
            <person name="LaButti K."/>
            <person name="Kuo A."/>
            <person name="Mondo S."/>
            <person name="Riley R."/>
            <person name="Otillar R."/>
            <person name="Haridas S."/>
            <person name="Lipzen A."/>
            <person name="Grimwood J."/>
            <person name="Schmutz J."/>
            <person name="Clum A."/>
            <person name="Reid I.D."/>
            <person name="Moisan M.C."/>
            <person name="Butler G."/>
            <person name="Nguyen T.T.M."/>
            <person name="Dewar K."/>
            <person name="Conant G."/>
            <person name="Drula E."/>
            <person name="Henrissat B."/>
            <person name="Hansel C."/>
            <person name="Singer S."/>
            <person name="Hutchinson M.I."/>
            <person name="de Vries R.P."/>
            <person name="Natvig D.O."/>
            <person name="Powell A.J."/>
            <person name="Tsang A."/>
            <person name="Grigoriev I.V."/>
        </authorList>
    </citation>
    <scope>NUCLEOTIDE SEQUENCE [LARGE SCALE GENOMIC DNA]</scope>
    <source>
        <strain evidence="2 3">CBS 620.91</strain>
    </source>
</reference>
<organism evidence="2 3">
    <name type="scientific">Humicola insolens</name>
    <name type="common">Soft-rot fungus</name>
    <dbReference type="NCBI Taxonomy" id="85995"/>
    <lineage>
        <taxon>Eukaryota</taxon>
        <taxon>Fungi</taxon>
        <taxon>Dikarya</taxon>
        <taxon>Ascomycota</taxon>
        <taxon>Pezizomycotina</taxon>
        <taxon>Sordariomycetes</taxon>
        <taxon>Sordariomycetidae</taxon>
        <taxon>Sordariales</taxon>
        <taxon>Chaetomiaceae</taxon>
        <taxon>Mycothermus</taxon>
    </lineage>
</organism>
<feature type="compositionally biased region" description="Low complexity" evidence="1">
    <location>
        <begin position="36"/>
        <end position="51"/>
    </location>
</feature>
<keyword evidence="3" id="KW-1185">Reference proteome</keyword>
<feature type="compositionally biased region" description="Basic and acidic residues" evidence="1">
    <location>
        <begin position="10"/>
        <end position="35"/>
    </location>
</feature>
<feature type="region of interest" description="Disordered" evidence="1">
    <location>
        <begin position="1"/>
        <end position="158"/>
    </location>
</feature>